<organism evidence="2 3">
    <name type="scientific">Pseudothauera nasutitermitis</name>
    <dbReference type="NCBI Taxonomy" id="2565930"/>
    <lineage>
        <taxon>Bacteria</taxon>
        <taxon>Pseudomonadati</taxon>
        <taxon>Pseudomonadota</taxon>
        <taxon>Betaproteobacteria</taxon>
        <taxon>Rhodocyclales</taxon>
        <taxon>Zoogloeaceae</taxon>
        <taxon>Pseudothauera</taxon>
    </lineage>
</organism>
<dbReference type="EMBL" id="SSOC01000003">
    <property type="protein sequence ID" value="THF65828.1"/>
    <property type="molecule type" value="Genomic_DNA"/>
</dbReference>
<dbReference type="InterPro" id="IPR007360">
    <property type="entry name" value="SirB"/>
</dbReference>
<keyword evidence="1" id="KW-0472">Membrane</keyword>
<dbReference type="PANTHER" id="PTHR39594:SF1">
    <property type="entry name" value="PROTEIN YCHQ"/>
    <property type="match status" value="1"/>
</dbReference>
<dbReference type="GO" id="GO:0005886">
    <property type="term" value="C:plasma membrane"/>
    <property type="evidence" value="ECO:0007669"/>
    <property type="project" value="TreeGrafter"/>
</dbReference>
<name>A0A4S4B029_9RHOO</name>
<protein>
    <submittedName>
        <fullName evidence="2">Regulator SirB</fullName>
    </submittedName>
</protein>
<dbReference type="Pfam" id="PF04247">
    <property type="entry name" value="SirB"/>
    <property type="match status" value="1"/>
</dbReference>
<keyword evidence="3" id="KW-1185">Reference proteome</keyword>
<keyword evidence="1" id="KW-0812">Transmembrane</keyword>
<dbReference type="RefSeq" id="WP_136348034.1">
    <property type="nucleotide sequence ID" value="NZ_SSOC01000003.1"/>
</dbReference>
<feature type="transmembrane region" description="Helical" evidence="1">
    <location>
        <begin position="100"/>
        <end position="118"/>
    </location>
</feature>
<proteinExistence type="predicted"/>
<evidence type="ECO:0000313" key="3">
    <source>
        <dbReference type="Proteomes" id="UP000308430"/>
    </source>
</evidence>
<dbReference type="AlphaFoldDB" id="A0A4S4B029"/>
<accession>A0A4S4B029</accession>
<feature type="transmembrane region" description="Helical" evidence="1">
    <location>
        <begin position="6"/>
        <end position="30"/>
    </location>
</feature>
<feature type="transmembrane region" description="Helical" evidence="1">
    <location>
        <begin position="68"/>
        <end position="88"/>
    </location>
</feature>
<dbReference type="OrthoDB" id="5588650at2"/>
<sequence>MLYLALKHLHVTCVVLSITGFLLRGIWVLGDHRLARARLVRVLPHVIDSVLLASAIGLAVLIQQYPFSAGWVTAKVLGLLLYIALGMVALRRGRSRVQRVAALLGALAVFGWIVSVAVSKNPAGFLAVAGVFA</sequence>
<gene>
    <name evidence="2" type="ORF">E6C76_09810</name>
</gene>
<dbReference type="Proteomes" id="UP000308430">
    <property type="component" value="Unassembled WGS sequence"/>
</dbReference>
<dbReference type="PIRSF" id="PIRSF005610">
    <property type="entry name" value="SirB"/>
    <property type="match status" value="1"/>
</dbReference>
<evidence type="ECO:0000256" key="1">
    <source>
        <dbReference type="SAM" id="Phobius"/>
    </source>
</evidence>
<keyword evidence="1" id="KW-1133">Transmembrane helix</keyword>
<comment type="caution">
    <text evidence="2">The sequence shown here is derived from an EMBL/GenBank/DDBJ whole genome shotgun (WGS) entry which is preliminary data.</text>
</comment>
<evidence type="ECO:0000313" key="2">
    <source>
        <dbReference type="EMBL" id="THF65828.1"/>
    </source>
</evidence>
<dbReference type="PANTHER" id="PTHR39594">
    <property type="entry name" value="PROTEIN YCHQ"/>
    <property type="match status" value="1"/>
</dbReference>
<feature type="transmembrane region" description="Helical" evidence="1">
    <location>
        <begin position="42"/>
        <end position="62"/>
    </location>
</feature>
<reference evidence="2 3" key="1">
    <citation type="submission" date="2019-04" db="EMBL/GenBank/DDBJ databases">
        <title>Azoarcus nasutitermitis sp. nov. isolated from termite nest.</title>
        <authorList>
            <person name="Lin S.-Y."/>
            <person name="Hameed A."/>
            <person name="Hsu Y.-H."/>
            <person name="Young C.-C."/>
        </authorList>
    </citation>
    <scope>NUCLEOTIDE SEQUENCE [LARGE SCALE GENOMIC DNA]</scope>
    <source>
        <strain evidence="2 3">CC-YHH838</strain>
    </source>
</reference>